<keyword evidence="12" id="KW-1185">Reference proteome</keyword>
<evidence type="ECO:0000256" key="5">
    <source>
        <dbReference type="ARBA" id="ARBA00023115"/>
    </source>
</evidence>
<name>A0A4V2QD19_HYDET</name>
<comment type="similarity">
    <text evidence="10">Belongs to the prokaryotic AdoMetDC family. Type 1 subfamily.</text>
</comment>
<feature type="active site" description="Schiff-base intermediate with substrate; via pyruvic acid" evidence="10">
    <location>
        <position position="66"/>
    </location>
</feature>
<dbReference type="GO" id="GO:0005829">
    <property type="term" value="C:cytosol"/>
    <property type="evidence" value="ECO:0007669"/>
    <property type="project" value="TreeGrafter"/>
</dbReference>
<dbReference type="EC" id="4.1.1.50" evidence="10"/>
<feature type="active site" description="Proton donor; for catalytic activity" evidence="10">
    <location>
        <position position="86"/>
    </location>
</feature>
<feature type="chain" id="PRO_5023537928" description="S-adenosylmethionine decarboxylase alpha chain" evidence="10">
    <location>
        <begin position="66"/>
        <end position="126"/>
    </location>
</feature>
<evidence type="ECO:0000256" key="1">
    <source>
        <dbReference type="ARBA" id="ARBA00022691"/>
    </source>
</evidence>
<keyword evidence="9 10" id="KW-0670">Pyruvate</keyword>
<comment type="subunit">
    <text evidence="10">Heterotetramer of two alpha and two beta chains arranged as a dimer of alpha/beta heterodimers.</text>
</comment>
<organism evidence="11 12">
    <name type="scientific">Hydrogenispora ethanolica</name>
    <dbReference type="NCBI Taxonomy" id="1082276"/>
    <lineage>
        <taxon>Bacteria</taxon>
        <taxon>Bacillati</taxon>
        <taxon>Bacillota</taxon>
        <taxon>Hydrogenispora</taxon>
    </lineage>
</organism>
<evidence type="ECO:0000313" key="12">
    <source>
        <dbReference type="Proteomes" id="UP000295008"/>
    </source>
</evidence>
<dbReference type="NCBIfam" id="TIGR03330">
    <property type="entry name" value="SAM_DCase_Bsu"/>
    <property type="match status" value="1"/>
</dbReference>
<keyword evidence="2 10" id="KW-0210">Decarboxylase</keyword>
<dbReference type="GO" id="GO:0004014">
    <property type="term" value="F:adenosylmethionine decarboxylase activity"/>
    <property type="evidence" value="ECO:0007669"/>
    <property type="project" value="UniProtKB-UniRule"/>
</dbReference>
<comment type="PTM">
    <text evidence="10">Is synthesized initially as an inactive proenzyme. Formation of the active enzyme involves a self-maturation process in which the active site pyruvoyl group is generated from an internal serine residue via an autocatalytic post-translational modification. Two non-identical subunits are generated from the proenzyme in this reaction, and the pyruvate is formed at the N-terminus of the alpha chain, which is derived from the carboxyl end of the proenzyme. The post-translation cleavage follows an unusual pathway, termed non-hydrolytic serinolysis, in which the side chain hydroxyl group of the serine supplies its oxygen atom to form the C-terminus of the beta chain, while the remainder of the serine residue undergoes an oxidative deamination to produce ammonia and the pyruvoyl group blocking the N-terminus of the alpha chain.</text>
</comment>
<dbReference type="RefSeq" id="WP_132015935.1">
    <property type="nucleotide sequence ID" value="NZ_SLUN01000028.1"/>
</dbReference>
<protein>
    <recommendedName>
        <fullName evidence="10">S-adenosylmethionine decarboxylase proenzyme</fullName>
        <shortName evidence="10">AdoMetDC</shortName>
        <shortName evidence="10">SAMDC</shortName>
        <ecNumber evidence="10">4.1.1.50</ecNumber>
    </recommendedName>
    <component>
        <recommendedName>
            <fullName evidence="10">S-adenosylmethionine decarboxylase beta chain</fullName>
        </recommendedName>
    </component>
    <component>
        <recommendedName>
            <fullName evidence="10">S-adenosylmethionine decarboxylase alpha chain</fullName>
        </recommendedName>
    </component>
</protein>
<comment type="caution">
    <text evidence="11">The sequence shown here is derived from an EMBL/GenBank/DDBJ whole genome shotgun (WGS) entry which is preliminary data.</text>
</comment>
<keyword evidence="7 10" id="KW-0456">Lyase</keyword>
<dbReference type="UniPathway" id="UPA00331">
    <property type="reaction ID" value="UER00451"/>
</dbReference>
<dbReference type="AlphaFoldDB" id="A0A4V2QD19"/>
<dbReference type="HAMAP" id="MF_00464">
    <property type="entry name" value="AdoMetDC_1"/>
    <property type="match status" value="1"/>
</dbReference>
<keyword evidence="3 10" id="KW-0068">Autocatalytic cleavage</keyword>
<dbReference type="InterPro" id="IPR042286">
    <property type="entry name" value="AdoMetDC_C"/>
</dbReference>
<dbReference type="PANTHER" id="PTHR33866">
    <property type="entry name" value="S-ADENOSYLMETHIONINE DECARBOXYLASE PROENZYME"/>
    <property type="match status" value="1"/>
</dbReference>
<proteinExistence type="inferred from homology"/>
<reference evidence="11 12" key="1">
    <citation type="submission" date="2019-03" db="EMBL/GenBank/DDBJ databases">
        <title>Genomic Encyclopedia of Type Strains, Phase IV (KMG-IV): sequencing the most valuable type-strain genomes for metagenomic binning, comparative biology and taxonomic classification.</title>
        <authorList>
            <person name="Goeker M."/>
        </authorList>
    </citation>
    <scope>NUCLEOTIDE SEQUENCE [LARGE SCALE GENOMIC DNA]</scope>
    <source>
        <strain evidence="11 12">LX-B</strain>
    </source>
</reference>
<sequence length="126" mass="14026">METFDTVGAHVLADFWGCRFEKLNDAEFLMNCLRKAASSAKMTVLGEESFKFEPQGFTGLLLLSESHISIHTYPERGFAAIDVYTCGGGMTQKAIEFLKESLEPETVHQMVVRRGLPDEEFAVNAS</sequence>
<dbReference type="InterPro" id="IPR016067">
    <property type="entry name" value="S-AdoMet_deCO2ase_core"/>
</dbReference>
<dbReference type="OrthoDB" id="9793120at2"/>
<dbReference type="InterPro" id="IPR003826">
    <property type="entry name" value="AdoMetDC_fam_prok"/>
</dbReference>
<dbReference type="InterPro" id="IPR042284">
    <property type="entry name" value="AdoMetDC_N"/>
</dbReference>
<keyword evidence="8 10" id="KW-0704">Schiff base</keyword>
<keyword evidence="6 10" id="KW-0865">Zymogen</keyword>
<evidence type="ECO:0000256" key="4">
    <source>
        <dbReference type="ARBA" id="ARBA00023066"/>
    </source>
</evidence>
<dbReference type="Pfam" id="PF02675">
    <property type="entry name" value="AdoMet_dc"/>
    <property type="match status" value="1"/>
</dbReference>
<dbReference type="SUPFAM" id="SSF56276">
    <property type="entry name" value="S-adenosylmethionine decarboxylase"/>
    <property type="match status" value="1"/>
</dbReference>
<dbReference type="GO" id="GO:0008295">
    <property type="term" value="P:spermidine biosynthetic process"/>
    <property type="evidence" value="ECO:0007669"/>
    <property type="project" value="UniProtKB-UniRule"/>
</dbReference>
<evidence type="ECO:0000256" key="2">
    <source>
        <dbReference type="ARBA" id="ARBA00022793"/>
    </source>
</evidence>
<dbReference type="Gene3D" id="3.30.360.110">
    <property type="entry name" value="S-adenosylmethionine decarboxylase domain"/>
    <property type="match status" value="1"/>
</dbReference>
<comment type="function">
    <text evidence="10">Catalyzes the decarboxylation of S-adenosylmethionine to S-adenosylmethioninamine (dcAdoMet), the propylamine donor required for the synthesis of the polyamines spermine and spermidine from the diamine putrescine.</text>
</comment>
<comment type="pathway">
    <text evidence="10">Amine and polyamine biosynthesis; S-adenosylmethioninamine biosynthesis; S-adenosylmethioninamine from S-adenosyl-L-methionine: step 1/1.</text>
</comment>
<evidence type="ECO:0000256" key="10">
    <source>
        <dbReference type="HAMAP-Rule" id="MF_00464"/>
    </source>
</evidence>
<feature type="chain" id="PRO_5023537929" description="S-adenosylmethionine decarboxylase beta chain" evidence="10">
    <location>
        <begin position="1"/>
        <end position="65"/>
    </location>
</feature>
<feature type="active site" description="Proton acceptor; for processing activity" evidence="10">
    <location>
        <position position="71"/>
    </location>
</feature>
<keyword evidence="4 10" id="KW-0745">Spermidine biosynthesis</keyword>
<evidence type="ECO:0000313" key="11">
    <source>
        <dbReference type="EMBL" id="TCL62087.1"/>
    </source>
</evidence>
<evidence type="ECO:0000256" key="7">
    <source>
        <dbReference type="ARBA" id="ARBA00023239"/>
    </source>
</evidence>
<evidence type="ECO:0000256" key="8">
    <source>
        <dbReference type="ARBA" id="ARBA00023270"/>
    </source>
</evidence>
<comment type="cofactor">
    <cofactor evidence="10">
        <name>pyruvate</name>
        <dbReference type="ChEBI" id="CHEBI:15361"/>
    </cofactor>
    <text evidence="10">Binds 1 pyruvoyl group covalently per subunit.</text>
</comment>
<comment type="catalytic activity">
    <reaction evidence="10">
        <text>S-adenosyl-L-methionine + H(+) = S-adenosyl 3-(methylsulfanyl)propylamine + CO2</text>
        <dbReference type="Rhea" id="RHEA:15981"/>
        <dbReference type="ChEBI" id="CHEBI:15378"/>
        <dbReference type="ChEBI" id="CHEBI:16526"/>
        <dbReference type="ChEBI" id="CHEBI:57443"/>
        <dbReference type="ChEBI" id="CHEBI:59789"/>
        <dbReference type="EC" id="4.1.1.50"/>
    </reaction>
</comment>
<keyword evidence="5 10" id="KW-0620">Polyamine biosynthesis</keyword>
<gene>
    <name evidence="10" type="primary">speH</name>
    <name evidence="11" type="ORF">EDC14_102844</name>
</gene>
<dbReference type="Proteomes" id="UP000295008">
    <property type="component" value="Unassembled WGS sequence"/>
</dbReference>
<evidence type="ECO:0000256" key="6">
    <source>
        <dbReference type="ARBA" id="ARBA00023145"/>
    </source>
</evidence>
<dbReference type="Gene3D" id="3.30.160.750">
    <property type="match status" value="1"/>
</dbReference>
<feature type="modified residue" description="Pyruvic acid (Ser); by autocatalysis" evidence="10">
    <location>
        <position position="66"/>
    </location>
</feature>
<feature type="site" description="Cleavage (non-hydrolytic); by autolysis" evidence="10">
    <location>
        <begin position="65"/>
        <end position="66"/>
    </location>
</feature>
<dbReference type="InterPro" id="IPR017716">
    <property type="entry name" value="S-AdoMet_deCOase_pro-enz"/>
</dbReference>
<evidence type="ECO:0000256" key="3">
    <source>
        <dbReference type="ARBA" id="ARBA00022813"/>
    </source>
</evidence>
<dbReference type="EMBL" id="SLUN01000028">
    <property type="protein sequence ID" value="TCL62087.1"/>
    <property type="molecule type" value="Genomic_DNA"/>
</dbReference>
<dbReference type="PANTHER" id="PTHR33866:SF2">
    <property type="entry name" value="S-ADENOSYLMETHIONINE DECARBOXYLASE PROENZYME"/>
    <property type="match status" value="1"/>
</dbReference>
<evidence type="ECO:0000256" key="9">
    <source>
        <dbReference type="ARBA" id="ARBA00023317"/>
    </source>
</evidence>
<accession>A0A4V2QD19</accession>
<keyword evidence="1 10" id="KW-0949">S-adenosyl-L-methionine</keyword>